<evidence type="ECO:0000313" key="4">
    <source>
        <dbReference type="EMBL" id="CRL11614.1"/>
    </source>
</evidence>
<feature type="compositionally biased region" description="Basic and acidic residues" evidence="1">
    <location>
        <begin position="17"/>
        <end position="40"/>
    </location>
</feature>
<feature type="domain" description="SPOR" evidence="3">
    <location>
        <begin position="385"/>
        <end position="470"/>
    </location>
</feature>
<evidence type="ECO:0000256" key="1">
    <source>
        <dbReference type="SAM" id="MobiDB-lite"/>
    </source>
</evidence>
<feature type="region of interest" description="Disordered" evidence="1">
    <location>
        <begin position="358"/>
        <end position="387"/>
    </location>
</feature>
<dbReference type="EMBL" id="CVRL01000033">
    <property type="protein sequence ID" value="CRL11614.1"/>
    <property type="molecule type" value="Genomic_DNA"/>
</dbReference>
<evidence type="ECO:0000313" key="5">
    <source>
        <dbReference type="Proteomes" id="UP000043764"/>
    </source>
</evidence>
<accession>A0A0H5D3K0</accession>
<gene>
    <name evidence="4" type="ORF">NIT7321_02482</name>
</gene>
<dbReference type="Gene3D" id="3.30.70.1070">
    <property type="entry name" value="Sporulation related repeat"/>
    <property type="match status" value="1"/>
</dbReference>
<protein>
    <submittedName>
        <fullName evidence="4">Sporulation related domain protein</fullName>
    </submittedName>
</protein>
<name>A0A0H5D3K0_9RHOB</name>
<dbReference type="InterPro" id="IPR007730">
    <property type="entry name" value="SPOR-like_dom"/>
</dbReference>
<feature type="region of interest" description="Disordered" evidence="1">
    <location>
        <begin position="1"/>
        <end position="63"/>
    </location>
</feature>
<reference evidence="5" key="1">
    <citation type="submission" date="2015-05" db="EMBL/GenBank/DDBJ databases">
        <authorList>
            <person name="Rodrigo-Torres Lidia"/>
            <person name="Arahal R.David."/>
        </authorList>
    </citation>
    <scope>NUCLEOTIDE SEQUENCE [LARGE SCALE GENOMIC DNA]</scope>
    <source>
        <strain evidence="5">CECT 7321</strain>
    </source>
</reference>
<dbReference type="RefSeq" id="WP_050673624.1">
    <property type="nucleotide sequence ID" value="NZ_CVRL01000033.1"/>
</dbReference>
<dbReference type="AlphaFoldDB" id="A0A0H5D3K0"/>
<dbReference type="STRING" id="481446.NIT7645_00879"/>
<proteinExistence type="predicted"/>
<dbReference type="InterPro" id="IPR036680">
    <property type="entry name" value="SPOR-like_sf"/>
</dbReference>
<feature type="compositionally biased region" description="Polar residues" evidence="1">
    <location>
        <begin position="47"/>
        <end position="63"/>
    </location>
</feature>
<dbReference type="PROSITE" id="PS51724">
    <property type="entry name" value="SPOR"/>
    <property type="match status" value="1"/>
</dbReference>
<keyword evidence="5" id="KW-1185">Reference proteome</keyword>
<keyword evidence="2" id="KW-1133">Transmembrane helix</keyword>
<sequence>MAYFTQAGHGQSYSNGGEDRDAAPSHDTRESQLHPSDPRHIFGKPQPLNTQAPLEPQQPVNTQFQAAQSQSTGNLRIFAQQPTTPFQPGLTDQPQPQAQADAYVAPRVEPAPAVNYFAQPEPPQYNADGHDAYSGPGMEQGHRYDEYGFTPEPAGAGRAGLSKAFSVLGAVASLALVVGIGLWGYQLISRDVSGVPVVRAVEGPLRVQPENPGGRPADHQGLAVNAVAANGNVESPADRLTLAPPAVDLAEDDQPMQASLRVDAPQTAAPATSADLSEEAVAAYQGGENDALVAQLTDGVGPLDNATLQGAEELSASAAPVIVQPEPIQPVTVAAVAPAPNQALLNAPGVRVSLRPAARPARFSPTRSAAPAPVSRSTQEVSPDSLPAGTRLAQLGAYESAEVARAEWDRISGRFGDYLEGKKRVIQRAESGGRTFYRLRAMGFADLSDARRFCSALVAGNADCIPVTTR</sequence>
<organism evidence="4 5">
    <name type="scientific">Phaeobacter italicus</name>
    <dbReference type="NCBI Taxonomy" id="481446"/>
    <lineage>
        <taxon>Bacteria</taxon>
        <taxon>Pseudomonadati</taxon>
        <taxon>Pseudomonadota</taxon>
        <taxon>Alphaproteobacteria</taxon>
        <taxon>Rhodobacterales</taxon>
        <taxon>Roseobacteraceae</taxon>
        <taxon>Phaeobacter</taxon>
    </lineage>
</organism>
<evidence type="ECO:0000256" key="2">
    <source>
        <dbReference type="SAM" id="Phobius"/>
    </source>
</evidence>
<dbReference type="Pfam" id="PF05036">
    <property type="entry name" value="SPOR"/>
    <property type="match status" value="1"/>
</dbReference>
<keyword evidence="2" id="KW-0472">Membrane</keyword>
<keyword evidence="2" id="KW-0812">Transmembrane</keyword>
<dbReference type="GO" id="GO:0042834">
    <property type="term" value="F:peptidoglycan binding"/>
    <property type="evidence" value="ECO:0007669"/>
    <property type="project" value="InterPro"/>
</dbReference>
<feature type="transmembrane region" description="Helical" evidence="2">
    <location>
        <begin position="164"/>
        <end position="185"/>
    </location>
</feature>
<evidence type="ECO:0000259" key="3">
    <source>
        <dbReference type="PROSITE" id="PS51724"/>
    </source>
</evidence>
<dbReference type="Proteomes" id="UP000043764">
    <property type="component" value="Unassembled WGS sequence"/>
</dbReference>